<dbReference type="Pfam" id="PF13417">
    <property type="entry name" value="GST_N_3"/>
    <property type="match status" value="1"/>
</dbReference>
<dbReference type="RefSeq" id="WP_121281528.1">
    <property type="nucleotide sequence ID" value="NZ_RBZV01000017.1"/>
</dbReference>
<name>A0A494WYP9_9BURK</name>
<evidence type="ECO:0000259" key="2">
    <source>
        <dbReference type="PROSITE" id="PS50405"/>
    </source>
</evidence>
<protein>
    <submittedName>
        <fullName evidence="3">Glutathione S-transferase family protein</fullName>
    </submittedName>
</protein>
<gene>
    <name evidence="3" type="ORF">D7S89_24825</name>
</gene>
<evidence type="ECO:0000313" key="4">
    <source>
        <dbReference type="Proteomes" id="UP000280434"/>
    </source>
</evidence>
<accession>A0A494WYP9</accession>
<keyword evidence="4" id="KW-1185">Reference proteome</keyword>
<dbReference type="OrthoDB" id="5242791at2"/>
<dbReference type="PROSITE" id="PS50404">
    <property type="entry name" value="GST_NTER"/>
    <property type="match status" value="1"/>
</dbReference>
<dbReference type="SUPFAM" id="SSF47616">
    <property type="entry name" value="GST C-terminal domain-like"/>
    <property type="match status" value="1"/>
</dbReference>
<dbReference type="EMBL" id="RBZV01000017">
    <property type="protein sequence ID" value="RKP43667.1"/>
    <property type="molecule type" value="Genomic_DNA"/>
</dbReference>
<dbReference type="PROSITE" id="PS50405">
    <property type="entry name" value="GST_CTER"/>
    <property type="match status" value="1"/>
</dbReference>
<organism evidence="3 4">
    <name type="scientific">Trinickia fusca</name>
    <dbReference type="NCBI Taxonomy" id="2419777"/>
    <lineage>
        <taxon>Bacteria</taxon>
        <taxon>Pseudomonadati</taxon>
        <taxon>Pseudomonadota</taxon>
        <taxon>Betaproteobacteria</taxon>
        <taxon>Burkholderiales</taxon>
        <taxon>Burkholderiaceae</taxon>
        <taxon>Trinickia</taxon>
    </lineage>
</organism>
<dbReference type="InterPro" id="IPR004045">
    <property type="entry name" value="Glutathione_S-Trfase_N"/>
</dbReference>
<dbReference type="InterPro" id="IPR036249">
    <property type="entry name" value="Thioredoxin-like_sf"/>
</dbReference>
<dbReference type="Proteomes" id="UP000280434">
    <property type="component" value="Unassembled WGS sequence"/>
</dbReference>
<dbReference type="AlphaFoldDB" id="A0A494WYP9"/>
<evidence type="ECO:0000259" key="1">
    <source>
        <dbReference type="PROSITE" id="PS50404"/>
    </source>
</evidence>
<proteinExistence type="predicted"/>
<dbReference type="CDD" id="cd00570">
    <property type="entry name" value="GST_N_family"/>
    <property type="match status" value="1"/>
</dbReference>
<dbReference type="InterPro" id="IPR040079">
    <property type="entry name" value="Glutathione_S-Trfase"/>
</dbReference>
<keyword evidence="3" id="KW-0808">Transferase</keyword>
<comment type="caution">
    <text evidence="3">The sequence shown here is derived from an EMBL/GenBank/DDBJ whole genome shotgun (WGS) entry which is preliminary data.</text>
</comment>
<dbReference type="InterPro" id="IPR010987">
    <property type="entry name" value="Glutathione-S-Trfase_C-like"/>
</dbReference>
<evidence type="ECO:0000313" key="3">
    <source>
        <dbReference type="EMBL" id="RKP43667.1"/>
    </source>
</evidence>
<sequence>MIQLHGIALSNYYNKVKFALLEYGIAFEEVHTGLPIEDEATLVCSPAGKIPFIHTEQGTLCESEVIIEYLAQRFPEKGIFPADAFQAAKLRELITFVELHLELPARDLYKQAFFGGTVTDETKARVETLLVKHIKGFKQLAKFAPYLAGDTFTIADIVGYTILPAVGMATQAVLGRDLLLEGGVDWKSYIKPIAERPAVRRVMDDRKAYVAAMQGS</sequence>
<dbReference type="Gene3D" id="1.20.1050.10">
    <property type="match status" value="1"/>
</dbReference>
<dbReference type="InterPro" id="IPR036282">
    <property type="entry name" value="Glutathione-S-Trfase_C_sf"/>
</dbReference>
<dbReference type="GO" id="GO:0016740">
    <property type="term" value="F:transferase activity"/>
    <property type="evidence" value="ECO:0007669"/>
    <property type="project" value="UniProtKB-KW"/>
</dbReference>
<dbReference type="PANTHER" id="PTHR43968:SF6">
    <property type="entry name" value="GLUTATHIONE S-TRANSFERASE OMEGA"/>
    <property type="match status" value="1"/>
</dbReference>
<dbReference type="Gene3D" id="3.40.30.10">
    <property type="entry name" value="Glutaredoxin"/>
    <property type="match status" value="1"/>
</dbReference>
<reference evidence="3 4" key="1">
    <citation type="submission" date="2018-10" db="EMBL/GenBank/DDBJ databases">
        <title>Paraburkholderia sp. 7MK8-2, isolated from soil.</title>
        <authorList>
            <person name="Gao Z.-H."/>
            <person name="Qiu L.-H."/>
        </authorList>
    </citation>
    <scope>NUCLEOTIDE SEQUENCE [LARGE SCALE GENOMIC DNA]</scope>
    <source>
        <strain evidence="3 4">7MK8-2</strain>
    </source>
</reference>
<dbReference type="SFLD" id="SFLDS00019">
    <property type="entry name" value="Glutathione_Transferase_(cytos"/>
    <property type="match status" value="1"/>
</dbReference>
<dbReference type="InterPro" id="IPR050983">
    <property type="entry name" value="GST_Omega/HSP26"/>
</dbReference>
<dbReference type="PANTHER" id="PTHR43968">
    <property type="match status" value="1"/>
</dbReference>
<feature type="domain" description="GST N-terminal" evidence="1">
    <location>
        <begin position="1"/>
        <end position="78"/>
    </location>
</feature>
<dbReference type="GO" id="GO:0005737">
    <property type="term" value="C:cytoplasm"/>
    <property type="evidence" value="ECO:0007669"/>
    <property type="project" value="TreeGrafter"/>
</dbReference>
<feature type="domain" description="GST C-terminal" evidence="2">
    <location>
        <begin position="83"/>
        <end position="213"/>
    </location>
</feature>
<dbReference type="SUPFAM" id="SSF52833">
    <property type="entry name" value="Thioredoxin-like"/>
    <property type="match status" value="1"/>
</dbReference>